<accession>A0ACC1SAM6</accession>
<evidence type="ECO:0000313" key="1">
    <source>
        <dbReference type="EMBL" id="KAJ3535679.1"/>
    </source>
</evidence>
<organism evidence="1 2">
    <name type="scientific">Phlebia brevispora</name>
    <dbReference type="NCBI Taxonomy" id="194682"/>
    <lineage>
        <taxon>Eukaryota</taxon>
        <taxon>Fungi</taxon>
        <taxon>Dikarya</taxon>
        <taxon>Basidiomycota</taxon>
        <taxon>Agaricomycotina</taxon>
        <taxon>Agaricomycetes</taxon>
        <taxon>Polyporales</taxon>
        <taxon>Meruliaceae</taxon>
        <taxon>Phlebia</taxon>
    </lineage>
</organism>
<dbReference type="EMBL" id="JANHOG010001524">
    <property type="protein sequence ID" value="KAJ3535679.1"/>
    <property type="molecule type" value="Genomic_DNA"/>
</dbReference>
<keyword evidence="2" id="KW-1185">Reference proteome</keyword>
<protein>
    <submittedName>
        <fullName evidence="1">Uncharacterized protein</fullName>
    </submittedName>
</protein>
<evidence type="ECO:0000313" key="2">
    <source>
        <dbReference type="Proteomes" id="UP001148662"/>
    </source>
</evidence>
<name>A0ACC1SAM6_9APHY</name>
<gene>
    <name evidence="1" type="ORF">NM688_g6944</name>
</gene>
<dbReference type="Proteomes" id="UP001148662">
    <property type="component" value="Unassembled WGS sequence"/>
</dbReference>
<reference evidence="1" key="1">
    <citation type="submission" date="2022-07" db="EMBL/GenBank/DDBJ databases">
        <title>Genome Sequence of Phlebia brevispora.</title>
        <authorList>
            <person name="Buettner E."/>
        </authorList>
    </citation>
    <scope>NUCLEOTIDE SEQUENCE</scope>
    <source>
        <strain evidence="1">MPL23</strain>
    </source>
</reference>
<comment type="caution">
    <text evidence="1">The sequence shown here is derived from an EMBL/GenBank/DDBJ whole genome shotgun (WGS) entry which is preliminary data.</text>
</comment>
<sequence>MSVIFGSGDGGVGGASMANANNCKDDKFVPTFPASCPYVTAVGATTLQTTPSGDITEIGAQYSGGGFSNYFTNQESRWQRPAVQQYLQRIGPLYQGKFNPNGRALPDVSAVGTRDLIYFKGNVKKVSGTSISAPIFASIIALINVERSKVNKRPLGFLNEFLYNNPQAFKDITDGANPGCNTAGFHALESWDPVTGLGTPKYGALKAAGLAW</sequence>
<proteinExistence type="predicted"/>